<dbReference type="GO" id="GO:0030170">
    <property type="term" value="F:pyridoxal phosphate binding"/>
    <property type="evidence" value="ECO:0007669"/>
    <property type="project" value="InterPro"/>
</dbReference>
<dbReference type="AlphaFoldDB" id="A0A3D9BPA4"/>
<dbReference type="InterPro" id="IPR050881">
    <property type="entry name" value="LL-DAP_aminotransferase"/>
</dbReference>
<dbReference type="InterPro" id="IPR015421">
    <property type="entry name" value="PyrdxlP-dep_Trfase_major"/>
</dbReference>
<dbReference type="PANTHER" id="PTHR42832:SF3">
    <property type="entry name" value="L-GLUTAMINE--4-(METHYLSULFANYL)-2-OXOBUTANOATE AMINOTRANSFERASE"/>
    <property type="match status" value="1"/>
</dbReference>
<proteinExistence type="predicted"/>
<dbReference type="PANTHER" id="PTHR42832">
    <property type="entry name" value="AMINO ACID AMINOTRANSFERASE"/>
    <property type="match status" value="1"/>
</dbReference>
<dbReference type="CDD" id="cd00609">
    <property type="entry name" value="AAT_like"/>
    <property type="match status" value="1"/>
</dbReference>
<evidence type="ECO:0000256" key="3">
    <source>
        <dbReference type="ARBA" id="ARBA00022679"/>
    </source>
</evidence>
<dbReference type="InterPro" id="IPR015424">
    <property type="entry name" value="PyrdxlP-dep_Trfase"/>
</dbReference>
<dbReference type="InterPro" id="IPR015422">
    <property type="entry name" value="PyrdxlP-dep_Trfase_small"/>
</dbReference>
<dbReference type="RefSeq" id="WP_115981135.1">
    <property type="nucleotide sequence ID" value="NZ_QOHR01000020.1"/>
</dbReference>
<dbReference type="Proteomes" id="UP000257131">
    <property type="component" value="Unassembled WGS sequence"/>
</dbReference>
<evidence type="ECO:0000256" key="2">
    <source>
        <dbReference type="ARBA" id="ARBA00022576"/>
    </source>
</evidence>
<protein>
    <submittedName>
        <fullName evidence="5">Aminotransferase class I/II-fold pyridoxal phosphate-dependent enzyme</fullName>
    </submittedName>
</protein>
<feature type="domain" description="Aminotransferase class I/classII large" evidence="4">
    <location>
        <begin position="30"/>
        <end position="365"/>
    </location>
</feature>
<dbReference type="OrthoDB" id="9813612at2"/>
<keyword evidence="6" id="KW-1185">Reference proteome</keyword>
<reference evidence="5 6" key="1">
    <citation type="journal article" date="2017" name="Int. J. Syst. Evol. Microbiol.">
        <title>Rhodosalinus sediminis gen. nov., sp. nov., isolated from marine saltern.</title>
        <authorList>
            <person name="Guo L.Y."/>
            <person name="Ling S.K."/>
            <person name="Li C.M."/>
            <person name="Chen G.J."/>
            <person name="Du Z.J."/>
        </authorList>
    </citation>
    <scope>NUCLEOTIDE SEQUENCE [LARGE SCALE GENOMIC DNA]</scope>
    <source>
        <strain evidence="5 6">WDN1C137</strain>
    </source>
</reference>
<dbReference type="Gene3D" id="3.40.640.10">
    <property type="entry name" value="Type I PLP-dependent aspartate aminotransferase-like (Major domain)"/>
    <property type="match status" value="1"/>
</dbReference>
<evidence type="ECO:0000256" key="1">
    <source>
        <dbReference type="ARBA" id="ARBA00001933"/>
    </source>
</evidence>
<dbReference type="SUPFAM" id="SSF53383">
    <property type="entry name" value="PLP-dependent transferases"/>
    <property type="match status" value="1"/>
</dbReference>
<evidence type="ECO:0000313" key="6">
    <source>
        <dbReference type="Proteomes" id="UP000257131"/>
    </source>
</evidence>
<comment type="cofactor">
    <cofactor evidence="1">
        <name>pyridoxal 5'-phosphate</name>
        <dbReference type="ChEBI" id="CHEBI:597326"/>
    </cofactor>
</comment>
<name>A0A3D9BPA4_9RHOB</name>
<evidence type="ECO:0000313" key="5">
    <source>
        <dbReference type="EMBL" id="REC55266.1"/>
    </source>
</evidence>
<dbReference type="EMBL" id="QOHR01000020">
    <property type="protein sequence ID" value="REC55266.1"/>
    <property type="molecule type" value="Genomic_DNA"/>
</dbReference>
<organism evidence="5 6">
    <name type="scientific">Rhodosalinus sediminis</name>
    <dbReference type="NCBI Taxonomy" id="1940533"/>
    <lineage>
        <taxon>Bacteria</taxon>
        <taxon>Pseudomonadati</taxon>
        <taxon>Pseudomonadota</taxon>
        <taxon>Alphaproteobacteria</taxon>
        <taxon>Rhodobacterales</taxon>
        <taxon>Paracoccaceae</taxon>
        <taxon>Rhodosalinus</taxon>
    </lineage>
</organism>
<dbReference type="Gene3D" id="3.90.1150.10">
    <property type="entry name" value="Aspartate Aminotransferase, domain 1"/>
    <property type="match status" value="1"/>
</dbReference>
<sequence length="392" mass="42393">MYPERFGSLPAYAFPRLRALLDDHPPGGEVVQMAIGEPQHPFPDWLGEVIAAEAAGFGRYPPNEGTPALRQAAAGYLERRYGVTLDPDAQIMALNGTREGLYNAAMALLPSEKAGQRAAVLMPNPFYQVYMVAARSIGAEAVFVPATRETGFLPDLAALPEELLARTAAVYICSPANPQGAVADAVYWDRLLDLAEAHDFKILADECYAEIYRETPPTGALEIAAAKGADPERVVVFHSLSKRSNVPGLRSGVVAGGPESLARIKQLRAYSGAPLPLPIQHASARLWEDDDHVEENRRLYRRKFALADEVLGDLPGYTAPEAGFFLWLETGDGEKAALRLWREAGVRALPGAYLAQDAEGGNPGAAYLRAALVAPEAEVLRGLEAIRRVLED</sequence>
<dbReference type="Pfam" id="PF00155">
    <property type="entry name" value="Aminotran_1_2"/>
    <property type="match status" value="1"/>
</dbReference>
<dbReference type="GO" id="GO:0008483">
    <property type="term" value="F:transaminase activity"/>
    <property type="evidence" value="ECO:0007669"/>
    <property type="project" value="UniProtKB-KW"/>
</dbReference>
<accession>A0A3D9BPA4</accession>
<keyword evidence="2 5" id="KW-0032">Aminotransferase</keyword>
<evidence type="ECO:0000259" key="4">
    <source>
        <dbReference type="Pfam" id="PF00155"/>
    </source>
</evidence>
<keyword evidence="3 5" id="KW-0808">Transferase</keyword>
<comment type="caution">
    <text evidence="5">The sequence shown here is derived from an EMBL/GenBank/DDBJ whole genome shotgun (WGS) entry which is preliminary data.</text>
</comment>
<dbReference type="InterPro" id="IPR004839">
    <property type="entry name" value="Aminotransferase_I/II_large"/>
</dbReference>
<gene>
    <name evidence="5" type="ORF">DRV84_12310</name>
</gene>